<feature type="modified residue" description="4-aspartylphosphate" evidence="2">
    <location>
        <position position="59"/>
    </location>
</feature>
<organism evidence="4 5">
    <name type="scientific">Rubripirellula lacrimiformis</name>
    <dbReference type="NCBI Taxonomy" id="1930273"/>
    <lineage>
        <taxon>Bacteria</taxon>
        <taxon>Pseudomonadati</taxon>
        <taxon>Planctomycetota</taxon>
        <taxon>Planctomycetia</taxon>
        <taxon>Pirellulales</taxon>
        <taxon>Pirellulaceae</taxon>
        <taxon>Rubripirellula</taxon>
    </lineage>
</organism>
<evidence type="ECO:0000256" key="2">
    <source>
        <dbReference type="PROSITE-ProRule" id="PRU00169"/>
    </source>
</evidence>
<proteinExistence type="predicted"/>
<dbReference type="InterPro" id="IPR050595">
    <property type="entry name" value="Bact_response_regulator"/>
</dbReference>
<evidence type="ECO:0000313" key="5">
    <source>
        <dbReference type="Proteomes" id="UP000318538"/>
    </source>
</evidence>
<dbReference type="RefSeq" id="WP_145167902.1">
    <property type="nucleotide sequence ID" value="NZ_CP036525.1"/>
</dbReference>
<dbReference type="PANTHER" id="PTHR44591:SF3">
    <property type="entry name" value="RESPONSE REGULATORY DOMAIN-CONTAINING PROTEIN"/>
    <property type="match status" value="1"/>
</dbReference>
<dbReference type="KEGG" id="rlc:K227x_05100"/>
<dbReference type="Pfam" id="PF00072">
    <property type="entry name" value="Response_reg"/>
    <property type="match status" value="1"/>
</dbReference>
<dbReference type="InterPro" id="IPR001789">
    <property type="entry name" value="Sig_transdc_resp-reg_receiver"/>
</dbReference>
<dbReference type="SUPFAM" id="SSF52172">
    <property type="entry name" value="CheY-like"/>
    <property type="match status" value="1"/>
</dbReference>
<dbReference type="PANTHER" id="PTHR44591">
    <property type="entry name" value="STRESS RESPONSE REGULATOR PROTEIN 1"/>
    <property type="match status" value="1"/>
</dbReference>
<dbReference type="PROSITE" id="PS50110">
    <property type="entry name" value="RESPONSE_REGULATORY"/>
    <property type="match status" value="1"/>
</dbReference>
<dbReference type="Proteomes" id="UP000318538">
    <property type="component" value="Chromosome"/>
</dbReference>
<sequence length="129" mass="14405">MKPPTRTLRIAIADDEVDIRDYFTALLPRLGHRLVGAACNGRELVQLCLAEETDLVITDIMMPEMDGLAAAEQIARHQTELDSMVPVIVMSSHDRPQTKDKPWIVDYLVKPVTIDDLKGAIDNACHLKD</sequence>
<dbReference type="Gene3D" id="3.40.50.2300">
    <property type="match status" value="1"/>
</dbReference>
<evidence type="ECO:0000313" key="4">
    <source>
        <dbReference type="EMBL" id="QDT02139.1"/>
    </source>
</evidence>
<dbReference type="OrthoDB" id="9779069at2"/>
<evidence type="ECO:0000256" key="1">
    <source>
        <dbReference type="ARBA" id="ARBA00022553"/>
    </source>
</evidence>
<dbReference type="GO" id="GO:0000160">
    <property type="term" value="P:phosphorelay signal transduction system"/>
    <property type="evidence" value="ECO:0007669"/>
    <property type="project" value="InterPro"/>
</dbReference>
<protein>
    <submittedName>
        <fullName evidence="4">Putative transcriptional regulatory protein pdtaR</fullName>
    </submittedName>
</protein>
<dbReference type="SMART" id="SM00448">
    <property type="entry name" value="REC"/>
    <property type="match status" value="1"/>
</dbReference>
<gene>
    <name evidence="4" type="primary">pdtaR_1</name>
    <name evidence="4" type="ORF">K227x_05100</name>
</gene>
<reference evidence="4 5" key="1">
    <citation type="submission" date="2019-02" db="EMBL/GenBank/DDBJ databases">
        <title>Deep-cultivation of Planctomycetes and their phenomic and genomic characterization uncovers novel biology.</title>
        <authorList>
            <person name="Wiegand S."/>
            <person name="Jogler M."/>
            <person name="Boedeker C."/>
            <person name="Pinto D."/>
            <person name="Vollmers J."/>
            <person name="Rivas-Marin E."/>
            <person name="Kohn T."/>
            <person name="Peeters S.H."/>
            <person name="Heuer A."/>
            <person name="Rast P."/>
            <person name="Oberbeckmann S."/>
            <person name="Bunk B."/>
            <person name="Jeske O."/>
            <person name="Meyerdierks A."/>
            <person name="Storesund J.E."/>
            <person name="Kallscheuer N."/>
            <person name="Luecker S."/>
            <person name="Lage O.M."/>
            <person name="Pohl T."/>
            <person name="Merkel B.J."/>
            <person name="Hornburger P."/>
            <person name="Mueller R.-W."/>
            <person name="Bruemmer F."/>
            <person name="Labrenz M."/>
            <person name="Spormann A.M."/>
            <person name="Op den Camp H."/>
            <person name="Overmann J."/>
            <person name="Amann R."/>
            <person name="Jetten M.S.M."/>
            <person name="Mascher T."/>
            <person name="Medema M.H."/>
            <person name="Devos D.P."/>
            <person name="Kaster A.-K."/>
            <person name="Ovreas L."/>
            <person name="Rohde M."/>
            <person name="Galperin M.Y."/>
            <person name="Jogler C."/>
        </authorList>
    </citation>
    <scope>NUCLEOTIDE SEQUENCE [LARGE SCALE GENOMIC DNA]</scope>
    <source>
        <strain evidence="4 5">K22_7</strain>
    </source>
</reference>
<dbReference type="InterPro" id="IPR011006">
    <property type="entry name" value="CheY-like_superfamily"/>
</dbReference>
<keyword evidence="1 2" id="KW-0597">Phosphoprotein</keyword>
<name>A0A517N4T2_9BACT</name>
<dbReference type="AlphaFoldDB" id="A0A517N4T2"/>
<evidence type="ECO:0000259" key="3">
    <source>
        <dbReference type="PROSITE" id="PS50110"/>
    </source>
</evidence>
<accession>A0A517N4T2</accession>
<keyword evidence="5" id="KW-1185">Reference proteome</keyword>
<feature type="domain" description="Response regulatory" evidence="3">
    <location>
        <begin position="9"/>
        <end position="125"/>
    </location>
</feature>
<dbReference type="EMBL" id="CP036525">
    <property type="protein sequence ID" value="QDT02139.1"/>
    <property type="molecule type" value="Genomic_DNA"/>
</dbReference>